<protein>
    <submittedName>
        <fullName evidence="1">Uncharacterized protein</fullName>
    </submittedName>
</protein>
<dbReference type="RefSeq" id="WP_399652300.1">
    <property type="nucleotide sequence ID" value="NZ_JBITYG010000007.1"/>
</dbReference>
<keyword evidence="2" id="KW-1185">Reference proteome</keyword>
<sequence>MDPGARLVTPSVIVWDVHHADRPFRRVWINKVNVGKAYSVADVVEFARRAGFDDLDTADESQVSWRGGGSEEWG</sequence>
<name>A0ABW8CA93_9ACTN</name>
<accession>A0ABW8CA93</accession>
<dbReference type="Proteomes" id="UP001614394">
    <property type="component" value="Unassembled WGS sequence"/>
</dbReference>
<gene>
    <name evidence="1" type="ORF">ACIGXA_22810</name>
</gene>
<reference evidence="1 2" key="1">
    <citation type="submission" date="2024-10" db="EMBL/GenBank/DDBJ databases">
        <title>The Natural Products Discovery Center: Release of the First 8490 Sequenced Strains for Exploring Actinobacteria Biosynthetic Diversity.</title>
        <authorList>
            <person name="Kalkreuter E."/>
            <person name="Kautsar S.A."/>
            <person name="Yang D."/>
            <person name="Bader C.D."/>
            <person name="Teijaro C.N."/>
            <person name="Fluegel L."/>
            <person name="Davis C.M."/>
            <person name="Simpson J.R."/>
            <person name="Lauterbach L."/>
            <person name="Steele A.D."/>
            <person name="Gui C."/>
            <person name="Meng S."/>
            <person name="Li G."/>
            <person name="Viehrig K."/>
            <person name="Ye F."/>
            <person name="Su P."/>
            <person name="Kiefer A.F."/>
            <person name="Nichols A."/>
            <person name="Cepeda A.J."/>
            <person name="Yan W."/>
            <person name="Fan B."/>
            <person name="Jiang Y."/>
            <person name="Adhikari A."/>
            <person name="Zheng C.-J."/>
            <person name="Schuster L."/>
            <person name="Cowan T.M."/>
            <person name="Smanski M.J."/>
            <person name="Chevrette M.G."/>
            <person name="De Carvalho L.P.S."/>
            <person name="Shen B."/>
        </authorList>
    </citation>
    <scope>NUCLEOTIDE SEQUENCE [LARGE SCALE GENOMIC DNA]</scope>
    <source>
        <strain evidence="1 2">NPDC053399</strain>
    </source>
</reference>
<comment type="caution">
    <text evidence="1">The sequence shown here is derived from an EMBL/GenBank/DDBJ whole genome shotgun (WGS) entry which is preliminary data.</text>
</comment>
<evidence type="ECO:0000313" key="1">
    <source>
        <dbReference type="EMBL" id="MFI9103354.1"/>
    </source>
</evidence>
<dbReference type="EMBL" id="JBITYG010000007">
    <property type="protein sequence ID" value="MFI9103354.1"/>
    <property type="molecule type" value="Genomic_DNA"/>
</dbReference>
<evidence type="ECO:0000313" key="2">
    <source>
        <dbReference type="Proteomes" id="UP001614394"/>
    </source>
</evidence>
<proteinExistence type="predicted"/>
<organism evidence="1 2">
    <name type="scientific">Streptomyces fildesensis</name>
    <dbReference type="NCBI Taxonomy" id="375757"/>
    <lineage>
        <taxon>Bacteria</taxon>
        <taxon>Bacillati</taxon>
        <taxon>Actinomycetota</taxon>
        <taxon>Actinomycetes</taxon>
        <taxon>Kitasatosporales</taxon>
        <taxon>Streptomycetaceae</taxon>
        <taxon>Streptomyces</taxon>
    </lineage>
</organism>